<dbReference type="PANTHER" id="PTHR11839">
    <property type="entry name" value="UDP/ADP-SUGAR PYROPHOSPHATASE"/>
    <property type="match status" value="1"/>
</dbReference>
<reference evidence="4 5" key="1">
    <citation type="submission" date="2016-10" db="EMBL/GenBank/DDBJ databases">
        <authorList>
            <person name="de Groot N.N."/>
        </authorList>
    </citation>
    <scope>NUCLEOTIDE SEQUENCE [LARGE SCALE GENOMIC DNA]</scope>
    <source>
        <strain evidence="4 5">CGMCC 1.10457</strain>
    </source>
</reference>
<dbReference type="Gene3D" id="3.90.79.10">
    <property type="entry name" value="Nucleoside Triphosphate Pyrophosphohydrolase"/>
    <property type="match status" value="1"/>
</dbReference>
<dbReference type="GO" id="GO:0006753">
    <property type="term" value="P:nucleoside phosphate metabolic process"/>
    <property type="evidence" value="ECO:0007669"/>
    <property type="project" value="TreeGrafter"/>
</dbReference>
<dbReference type="EMBL" id="FOZK01000005">
    <property type="protein sequence ID" value="SFS12310.1"/>
    <property type="molecule type" value="Genomic_DNA"/>
</dbReference>
<evidence type="ECO:0000256" key="2">
    <source>
        <dbReference type="ARBA" id="ARBA00022801"/>
    </source>
</evidence>
<evidence type="ECO:0000256" key="1">
    <source>
        <dbReference type="ARBA" id="ARBA00001946"/>
    </source>
</evidence>
<comment type="cofactor">
    <cofactor evidence="1">
        <name>Mg(2+)</name>
        <dbReference type="ChEBI" id="CHEBI:18420"/>
    </cofactor>
</comment>
<dbReference type="InterPro" id="IPR000086">
    <property type="entry name" value="NUDIX_hydrolase_dom"/>
</dbReference>
<keyword evidence="2" id="KW-0378">Hydrolase</keyword>
<keyword evidence="5" id="KW-1185">Reference proteome</keyword>
<accession>A0A1I6M996</accession>
<evidence type="ECO:0000313" key="5">
    <source>
        <dbReference type="Proteomes" id="UP000199062"/>
    </source>
</evidence>
<dbReference type="GO" id="GO:0016787">
    <property type="term" value="F:hydrolase activity"/>
    <property type="evidence" value="ECO:0007669"/>
    <property type="project" value="UniProtKB-KW"/>
</dbReference>
<gene>
    <name evidence="4" type="ORF">SAMN05216559_4067</name>
</gene>
<dbReference type="PANTHER" id="PTHR11839:SF18">
    <property type="entry name" value="NUDIX HYDROLASE DOMAIN-CONTAINING PROTEIN"/>
    <property type="match status" value="1"/>
</dbReference>
<dbReference type="CDD" id="cd03424">
    <property type="entry name" value="NUDIX_ADPRase_Nudt5_UGPPase_Nudt14"/>
    <property type="match status" value="1"/>
</dbReference>
<dbReference type="OrthoDB" id="192849at2157"/>
<evidence type="ECO:0000259" key="3">
    <source>
        <dbReference type="PROSITE" id="PS51462"/>
    </source>
</evidence>
<dbReference type="SUPFAM" id="SSF55811">
    <property type="entry name" value="Nudix"/>
    <property type="match status" value="1"/>
</dbReference>
<feature type="domain" description="Nudix hydrolase" evidence="3">
    <location>
        <begin position="41"/>
        <end position="185"/>
    </location>
</feature>
<protein>
    <submittedName>
        <fullName evidence="4">ADP-ribose pyrophosphatase</fullName>
    </submittedName>
</protein>
<dbReference type="STRING" id="767519.SAMN05216559_4067"/>
<name>A0A1I6M996_9EURY</name>
<organism evidence="4 5">
    <name type="scientific">Halomicrobium zhouii</name>
    <dbReference type="NCBI Taxonomy" id="767519"/>
    <lineage>
        <taxon>Archaea</taxon>
        <taxon>Methanobacteriati</taxon>
        <taxon>Methanobacteriota</taxon>
        <taxon>Stenosarchaea group</taxon>
        <taxon>Halobacteria</taxon>
        <taxon>Halobacteriales</taxon>
        <taxon>Haloarculaceae</taxon>
        <taxon>Halomicrobium</taxon>
    </lineage>
</organism>
<dbReference type="AlphaFoldDB" id="A0A1I6M996"/>
<dbReference type="PROSITE" id="PS51462">
    <property type="entry name" value="NUDIX"/>
    <property type="match status" value="1"/>
</dbReference>
<dbReference type="Pfam" id="PF00293">
    <property type="entry name" value="NUDIX"/>
    <property type="match status" value="1"/>
</dbReference>
<dbReference type="RefSeq" id="WP_089819159.1">
    <property type="nucleotide sequence ID" value="NZ_FOZK01000005.1"/>
</dbReference>
<sequence>MSGHEWSVLDETLKYESGRVTVGEDRVEQPDGTERRCPWLDLPPAVVVVAVVDDAVLFVEQHRPAVRETHRELPAGFVEPETDGERRSDGVTRRVTPGTFENAAARELREETGFVADETTLLQQFVLETSYVRHERGVVVAEGLTAGERDLDDDEFLSVERVPVDETIDVARSQPANDITLEGLLLAKEDGYL</sequence>
<evidence type="ECO:0000313" key="4">
    <source>
        <dbReference type="EMBL" id="SFS12310.1"/>
    </source>
</evidence>
<dbReference type="Proteomes" id="UP000199062">
    <property type="component" value="Unassembled WGS sequence"/>
</dbReference>
<dbReference type="GO" id="GO:0019693">
    <property type="term" value="P:ribose phosphate metabolic process"/>
    <property type="evidence" value="ECO:0007669"/>
    <property type="project" value="TreeGrafter"/>
</dbReference>
<proteinExistence type="predicted"/>
<dbReference type="InterPro" id="IPR015797">
    <property type="entry name" value="NUDIX_hydrolase-like_dom_sf"/>
</dbReference>